<dbReference type="Pfam" id="PF22666">
    <property type="entry name" value="Glyco_hydro_2_N2"/>
    <property type="match status" value="1"/>
</dbReference>
<proteinExistence type="predicted"/>
<dbReference type="GO" id="GO:0006516">
    <property type="term" value="P:glycoprotein catabolic process"/>
    <property type="evidence" value="ECO:0007669"/>
    <property type="project" value="TreeGrafter"/>
</dbReference>
<feature type="domain" description="Beta-mannosidase-like galactose-binding" evidence="7">
    <location>
        <begin position="40"/>
        <end position="184"/>
    </location>
</feature>
<evidence type="ECO:0000259" key="7">
    <source>
        <dbReference type="Pfam" id="PF22666"/>
    </source>
</evidence>
<dbReference type="InterPro" id="IPR050887">
    <property type="entry name" value="Beta-mannosidase_GH2"/>
</dbReference>
<name>A0A246E0L9_9HYPH</name>
<evidence type="ECO:0000313" key="9">
    <source>
        <dbReference type="Proteomes" id="UP000197269"/>
    </source>
</evidence>
<protein>
    <recommendedName>
        <fullName evidence="2">beta-mannosidase</fullName>
        <ecNumber evidence="2">3.2.1.25</ecNumber>
    </recommendedName>
</protein>
<dbReference type="GO" id="GO:0004567">
    <property type="term" value="F:beta-mannosidase activity"/>
    <property type="evidence" value="ECO:0007669"/>
    <property type="project" value="UniProtKB-EC"/>
</dbReference>
<evidence type="ECO:0000256" key="5">
    <source>
        <dbReference type="ARBA" id="ARBA00023295"/>
    </source>
</evidence>
<dbReference type="EC" id="3.2.1.25" evidence="2"/>
<evidence type="ECO:0000313" key="8">
    <source>
        <dbReference type="EMBL" id="OWO96553.1"/>
    </source>
</evidence>
<dbReference type="SUPFAM" id="SSF49303">
    <property type="entry name" value="beta-Galactosidase/glucuronidase domain"/>
    <property type="match status" value="2"/>
</dbReference>
<dbReference type="AlphaFoldDB" id="A0A246E0L9"/>
<keyword evidence="4" id="KW-0325">Glycoprotein</keyword>
<dbReference type="EMBL" id="MXPU01000002">
    <property type="protein sequence ID" value="OWO96553.1"/>
    <property type="molecule type" value="Genomic_DNA"/>
</dbReference>
<dbReference type="InterPro" id="IPR017853">
    <property type="entry name" value="GH"/>
</dbReference>
<evidence type="ECO:0000259" key="6">
    <source>
        <dbReference type="Pfam" id="PF17753"/>
    </source>
</evidence>
<dbReference type="SUPFAM" id="SSF51445">
    <property type="entry name" value="(Trans)glycosidases"/>
    <property type="match status" value="1"/>
</dbReference>
<sequence>MRGRLASIGARESMLSEGWNLILTEPGACAVPHDIHLSAQFIPAPVPGTVAAALEKAGLFDRENPEPLNMKDAWYLCRLFDAEPGEAILRFGGLATICNVFLNGQEILFSESMFTAHELPVTLSGGDELALCFRALGPRLSEPGPRARWRPQMITPAGLKNFRTTLLGHMPGWCPDIHAVGPWRPISLVQRDTISIDNVSIRAVLEESGVGRLSVSLHNNAGGPAMLLRCGGMEQPFEKIGENHYSAILKLSDIEPWWPHTHGTPRLYDLTLVSDGEEYSLGSTGFRRIDVDRGADGEDFALLVNGERVFCRGAVWTTADIARLPGGRADYEPFLQLACQAGMNMIRIGGTMVYETPDFFALCDELGLLVWQDFMFANFDYPRNDKAFLGHVHAEIEEFLYGVQASPSLAVLCGGSEIHQQAAMLGLPMEFWSGPVTDEIIPAIAARMRPDVPYVPNSPYGGAMPFSPNAGIAHYYGVGAYMRPIADARRADVRFASESLAFAHVPQQRTLQRHLDVPAVHSPQWRARVPRDRSASWDFEDVRDFYLELLYDFDPARLRREDPERYLDFSRAVTGEVIEETFAEWRRKGSGCNGGLVWTLQDLLPGPGWGVIDSTGEPKPVWYAMRRAFRPVQAVFTDEGTNGLDVHVVNETDTDLDLELEVVCLRDGKQQVVSGNMAFKLAARSAERLAATTLFGAFFDTTYAFRFGPPAHDASVARLRSLADGAVLAESFHFPCGRGKALHDAGIEASLGRDGDSWVIDLRTDRLAQSVHIDVEGYRADDDWFHLAPGRVRRVKLSALSGTESDVPPTGEIRSLGSSRRIGFAG</sequence>
<dbReference type="Pfam" id="PF17753">
    <property type="entry name" value="Ig_mannosidase"/>
    <property type="match status" value="1"/>
</dbReference>
<dbReference type="Gene3D" id="2.60.120.260">
    <property type="entry name" value="Galactose-binding domain-like"/>
    <property type="match status" value="1"/>
</dbReference>
<accession>A0A246E0L9</accession>
<dbReference type="PANTHER" id="PTHR43730:SF1">
    <property type="entry name" value="BETA-MANNOSIDASE"/>
    <property type="match status" value="1"/>
</dbReference>
<dbReference type="SUPFAM" id="SSF49785">
    <property type="entry name" value="Galactose-binding domain-like"/>
    <property type="match status" value="1"/>
</dbReference>
<dbReference type="RefSeq" id="WP_088391115.1">
    <property type="nucleotide sequence ID" value="NZ_MXPU01000002.1"/>
</dbReference>
<evidence type="ECO:0000256" key="1">
    <source>
        <dbReference type="ARBA" id="ARBA00000829"/>
    </source>
</evidence>
<dbReference type="InterPro" id="IPR013783">
    <property type="entry name" value="Ig-like_fold"/>
</dbReference>
<dbReference type="InterPro" id="IPR054593">
    <property type="entry name" value="Beta-mannosidase-like_N2"/>
</dbReference>
<dbReference type="Proteomes" id="UP000197269">
    <property type="component" value="Unassembled WGS sequence"/>
</dbReference>
<evidence type="ECO:0000256" key="4">
    <source>
        <dbReference type="ARBA" id="ARBA00023180"/>
    </source>
</evidence>
<dbReference type="InterPro" id="IPR041625">
    <property type="entry name" value="Beta-mannosidase_Ig"/>
</dbReference>
<keyword evidence="5" id="KW-0326">Glycosidase</keyword>
<comment type="catalytic activity">
    <reaction evidence="1">
        <text>Hydrolysis of terminal, non-reducing beta-D-mannose residues in beta-D-mannosides.</text>
        <dbReference type="EC" id="3.2.1.25"/>
    </reaction>
</comment>
<feature type="domain" description="Beta-mannosidase Ig-fold" evidence="6">
    <location>
        <begin position="742"/>
        <end position="817"/>
    </location>
</feature>
<gene>
    <name evidence="8" type="ORF">B5E41_03620</name>
</gene>
<evidence type="ECO:0000256" key="3">
    <source>
        <dbReference type="ARBA" id="ARBA00022801"/>
    </source>
</evidence>
<comment type="caution">
    <text evidence="8">The sequence shown here is derived from an EMBL/GenBank/DDBJ whole genome shotgun (WGS) entry which is preliminary data.</text>
</comment>
<dbReference type="Gene3D" id="3.20.20.80">
    <property type="entry name" value="Glycosidases"/>
    <property type="match status" value="1"/>
</dbReference>
<dbReference type="InterPro" id="IPR036156">
    <property type="entry name" value="Beta-gal/glucu_dom_sf"/>
</dbReference>
<evidence type="ECO:0000256" key="2">
    <source>
        <dbReference type="ARBA" id="ARBA00012754"/>
    </source>
</evidence>
<keyword evidence="3" id="KW-0378">Hydrolase</keyword>
<dbReference type="PANTHER" id="PTHR43730">
    <property type="entry name" value="BETA-MANNOSIDASE"/>
    <property type="match status" value="1"/>
</dbReference>
<reference evidence="8 9" key="1">
    <citation type="submission" date="2017-03" db="EMBL/GenBank/DDBJ databases">
        <title>Genome of strain Rhizobium sp. CNPSo 668.</title>
        <authorList>
            <person name="Ribeiro R."/>
        </authorList>
    </citation>
    <scope>NUCLEOTIDE SEQUENCE [LARGE SCALE GENOMIC DNA]</scope>
    <source>
        <strain evidence="8 9">CNPSo 668</strain>
    </source>
</reference>
<organism evidence="8 9">
    <name type="scientific">Rhizobium esperanzae</name>
    <dbReference type="NCBI Taxonomy" id="1967781"/>
    <lineage>
        <taxon>Bacteria</taxon>
        <taxon>Pseudomonadati</taxon>
        <taxon>Pseudomonadota</taxon>
        <taxon>Alphaproteobacteria</taxon>
        <taxon>Hyphomicrobiales</taxon>
        <taxon>Rhizobiaceae</taxon>
        <taxon>Rhizobium/Agrobacterium group</taxon>
        <taxon>Rhizobium</taxon>
    </lineage>
</organism>
<dbReference type="InterPro" id="IPR008979">
    <property type="entry name" value="Galactose-bd-like_sf"/>
</dbReference>
<dbReference type="Gene3D" id="2.60.40.10">
    <property type="entry name" value="Immunoglobulins"/>
    <property type="match status" value="1"/>
</dbReference>